<dbReference type="CDD" id="cd09009">
    <property type="entry name" value="PNP-EcPNPII_like"/>
    <property type="match status" value="1"/>
</dbReference>
<dbReference type="Gene3D" id="3.40.50.1580">
    <property type="entry name" value="Nucleoside phosphorylase domain"/>
    <property type="match status" value="1"/>
</dbReference>
<evidence type="ECO:0000313" key="10">
    <source>
        <dbReference type="Proteomes" id="UP000557717"/>
    </source>
</evidence>
<dbReference type="EMBL" id="JACHFD010000010">
    <property type="protein sequence ID" value="MBB5352023.1"/>
    <property type="molecule type" value="Genomic_DNA"/>
</dbReference>
<name>A0A840V3E9_9BACT</name>
<feature type="binding site" evidence="7">
    <location>
        <position position="41"/>
    </location>
    <ligand>
        <name>phosphate</name>
        <dbReference type="ChEBI" id="CHEBI:43474"/>
    </ligand>
</feature>
<dbReference type="UniPathway" id="UPA00606"/>
<dbReference type="InterPro" id="IPR000845">
    <property type="entry name" value="Nucleoside_phosphorylase_d"/>
</dbReference>
<keyword evidence="10" id="KW-1185">Reference proteome</keyword>
<evidence type="ECO:0000256" key="7">
    <source>
        <dbReference type="PIRSR" id="PIRSR000477-2"/>
    </source>
</evidence>
<evidence type="ECO:0000256" key="2">
    <source>
        <dbReference type="ARBA" id="ARBA00006751"/>
    </source>
</evidence>
<dbReference type="GO" id="GO:0004731">
    <property type="term" value="F:purine-nucleoside phosphorylase activity"/>
    <property type="evidence" value="ECO:0007669"/>
    <property type="project" value="UniProtKB-EC"/>
</dbReference>
<keyword evidence="5 9" id="KW-0808">Transferase</keyword>
<keyword evidence="4 9" id="KW-0328">Glycosyltransferase</keyword>
<organism evidence="9 10">
    <name type="scientific">Haloferula luteola</name>
    <dbReference type="NCBI Taxonomy" id="595692"/>
    <lineage>
        <taxon>Bacteria</taxon>
        <taxon>Pseudomonadati</taxon>
        <taxon>Verrucomicrobiota</taxon>
        <taxon>Verrucomicrobiia</taxon>
        <taxon>Verrucomicrobiales</taxon>
        <taxon>Verrucomicrobiaceae</taxon>
        <taxon>Haloferula</taxon>
    </lineage>
</organism>
<comment type="caution">
    <text evidence="9">The sequence shown here is derived from an EMBL/GenBank/DDBJ whole genome shotgun (WGS) entry which is preliminary data.</text>
</comment>
<evidence type="ECO:0000256" key="3">
    <source>
        <dbReference type="ARBA" id="ARBA00011886"/>
    </source>
</evidence>
<feature type="binding site" evidence="7">
    <location>
        <begin position="61"/>
        <end position="63"/>
    </location>
    <ligand>
        <name>phosphate</name>
        <dbReference type="ChEBI" id="CHEBI:43474"/>
    </ligand>
</feature>
<dbReference type="RefSeq" id="WP_184018718.1">
    <property type="nucleotide sequence ID" value="NZ_JACHFD010000010.1"/>
</dbReference>
<evidence type="ECO:0000256" key="5">
    <source>
        <dbReference type="ARBA" id="ARBA00022679"/>
    </source>
</evidence>
<dbReference type="GO" id="GO:0005737">
    <property type="term" value="C:cytoplasm"/>
    <property type="evidence" value="ECO:0007669"/>
    <property type="project" value="TreeGrafter"/>
</dbReference>
<dbReference type="PANTHER" id="PTHR11904">
    <property type="entry name" value="METHYLTHIOADENOSINE/PURINE NUCLEOSIDE PHOSPHORYLASE"/>
    <property type="match status" value="1"/>
</dbReference>
<comment type="pathway">
    <text evidence="1">Purine metabolism; purine nucleoside salvage.</text>
</comment>
<accession>A0A840V3E9</accession>
<evidence type="ECO:0000313" key="9">
    <source>
        <dbReference type="EMBL" id="MBB5352023.1"/>
    </source>
</evidence>
<dbReference type="PANTHER" id="PTHR11904:SF9">
    <property type="entry name" value="PURINE NUCLEOSIDE PHOSPHORYLASE-RELATED"/>
    <property type="match status" value="1"/>
</dbReference>
<dbReference type="SUPFAM" id="SSF53167">
    <property type="entry name" value="Purine and uridine phosphorylases"/>
    <property type="match status" value="1"/>
</dbReference>
<feature type="binding site" evidence="7">
    <location>
        <position position="209"/>
    </location>
    <ligand>
        <name>a purine D-ribonucleoside</name>
        <dbReference type="ChEBI" id="CHEBI:142355"/>
    </ligand>
</feature>
<feature type="binding site" evidence="7">
    <location>
        <position position="11"/>
    </location>
    <ligand>
        <name>phosphate</name>
        <dbReference type="ChEBI" id="CHEBI:43474"/>
    </ligand>
</feature>
<feature type="binding site" evidence="7">
    <location>
        <position position="186"/>
    </location>
    <ligand>
        <name>phosphate</name>
        <dbReference type="ChEBI" id="CHEBI:43474"/>
    </ligand>
</feature>
<dbReference type="Proteomes" id="UP000557717">
    <property type="component" value="Unassembled WGS sequence"/>
</dbReference>
<dbReference type="EC" id="2.4.2.1" evidence="3"/>
<sequence>MKGCVGLVLGSGLGSMLDRMEWGETLDFGDIGLPVSGVAGHQGKMVLGRLDGAPLVAMSGRVHLYEGHDAKTVTAGIRWMAERGVGTVVLTNAAGSLREDQPPGSWMALSDHLNLTGTSPLEGGPNFVDMSAVYDLEISEKLRAIAAGHGWHMGSGVYAGLRGPQYETPAEIRMLRTLGADAVGMSTVLEALEAKRLGLRVVGLSCLTNYAAGMPSATLDHSDVMATGKSAAERMIRVLKEWLESR</sequence>
<reference evidence="9 10" key="1">
    <citation type="submission" date="2020-08" db="EMBL/GenBank/DDBJ databases">
        <title>Genomic Encyclopedia of Type Strains, Phase IV (KMG-IV): sequencing the most valuable type-strain genomes for metagenomic binning, comparative biology and taxonomic classification.</title>
        <authorList>
            <person name="Goeker M."/>
        </authorList>
    </citation>
    <scope>NUCLEOTIDE SEQUENCE [LARGE SCALE GENOMIC DNA]</scope>
    <source>
        <strain evidence="9 10">YC6886</strain>
    </source>
</reference>
<feature type="binding site" evidence="7">
    <location>
        <position position="93"/>
    </location>
    <ligand>
        <name>phosphate</name>
        <dbReference type="ChEBI" id="CHEBI:43474"/>
    </ligand>
</feature>
<dbReference type="GO" id="GO:0009116">
    <property type="term" value="P:nucleoside metabolic process"/>
    <property type="evidence" value="ECO:0007669"/>
    <property type="project" value="InterPro"/>
</dbReference>
<dbReference type="NCBIfam" id="NF006054">
    <property type="entry name" value="PRK08202.1"/>
    <property type="match status" value="1"/>
</dbReference>
<dbReference type="AlphaFoldDB" id="A0A840V3E9"/>
<comment type="similarity">
    <text evidence="2">Belongs to the PNP/MTAP phosphorylase family.</text>
</comment>
<proteinExistence type="inferred from homology"/>
<evidence type="ECO:0000256" key="6">
    <source>
        <dbReference type="ARBA" id="ARBA00031036"/>
    </source>
</evidence>
<feature type="domain" description="Nucleoside phosphorylase" evidence="8">
    <location>
        <begin position="38"/>
        <end position="243"/>
    </location>
</feature>
<dbReference type="NCBIfam" id="TIGR01697">
    <property type="entry name" value="PNPH-PUNA-XAPA"/>
    <property type="match status" value="1"/>
</dbReference>
<dbReference type="InterPro" id="IPR011268">
    <property type="entry name" value="Purine_phosphorylase"/>
</dbReference>
<evidence type="ECO:0000256" key="1">
    <source>
        <dbReference type="ARBA" id="ARBA00005058"/>
    </source>
</evidence>
<dbReference type="PIRSF" id="PIRSF000477">
    <property type="entry name" value="PurNPase"/>
    <property type="match status" value="1"/>
</dbReference>
<dbReference type="Pfam" id="PF01048">
    <property type="entry name" value="PNP_UDP_1"/>
    <property type="match status" value="1"/>
</dbReference>
<evidence type="ECO:0000259" key="8">
    <source>
        <dbReference type="Pfam" id="PF01048"/>
    </source>
</evidence>
<feature type="binding site" evidence="7">
    <location>
        <position position="167"/>
    </location>
    <ligand>
        <name>a purine D-ribonucleoside</name>
        <dbReference type="ChEBI" id="CHEBI:142355"/>
    </ligand>
</feature>
<gene>
    <name evidence="9" type="ORF">HNR46_002264</name>
</gene>
<evidence type="ECO:0000256" key="4">
    <source>
        <dbReference type="ARBA" id="ARBA00022676"/>
    </source>
</evidence>
<dbReference type="InterPro" id="IPR035994">
    <property type="entry name" value="Nucleoside_phosphorylase_sf"/>
</dbReference>
<protein>
    <recommendedName>
        <fullName evidence="3">purine-nucleoside phosphorylase</fullName>
        <ecNumber evidence="3">2.4.2.1</ecNumber>
    </recommendedName>
    <alternativeName>
        <fullName evidence="6">Inosine-guanosine phosphorylase</fullName>
    </alternativeName>
</protein>